<keyword evidence="2 3" id="KW-0057">Aromatic amino acid biosynthesis</keyword>
<feature type="active site" description="Proton acceptor" evidence="3">
    <location>
        <position position="86"/>
    </location>
</feature>
<dbReference type="Gene3D" id="3.40.50.720">
    <property type="entry name" value="NAD(P)-binding Rossmann-like Domain"/>
    <property type="match status" value="1"/>
</dbReference>
<dbReference type="UniPathway" id="UPA00053">
    <property type="reaction ID" value="UER00087"/>
</dbReference>
<evidence type="ECO:0000256" key="1">
    <source>
        <dbReference type="ARBA" id="ARBA00004871"/>
    </source>
</evidence>
<dbReference type="InterPro" id="IPR022893">
    <property type="entry name" value="Shikimate_DH_fam"/>
</dbReference>
<keyword evidence="3 5" id="KW-0560">Oxidoreductase</keyword>
<dbReference type="SUPFAM" id="SSF51735">
    <property type="entry name" value="NAD(P)-binding Rossmann-fold domains"/>
    <property type="match status" value="1"/>
</dbReference>
<dbReference type="Gene3D" id="3.40.50.10860">
    <property type="entry name" value="Leucine Dehydrogenase, chain A, domain 1"/>
    <property type="match status" value="1"/>
</dbReference>
<feature type="binding site" evidence="3">
    <location>
        <position position="271"/>
    </location>
    <ligand>
        <name>shikimate</name>
        <dbReference type="ChEBI" id="CHEBI:36208"/>
    </ligand>
</feature>
<sequence length="300" mass="32990">MQKDRKSKRIRSRTKGAINMTENKNVFGILGHPLGHTLSPQIHTRLFEISGEQAEYKILDTPPEKLTDSFEYFKSLTGFNITIPYKIDIIKMCDTLDDTAKRYNSVNCIANVNGVSTGYNTDCTGFTKAIGAMGMTLTNKVLLLGCGGVGRMMAIEAVREGGELTIAVRDADIPVAKALCEEIKQNYNSAKVGFCLLSEVKGDFDLMVNATPVGMYPNTDASPLTEETLGRITLNGFFDAIYNPRETKLMKMVSDKGVKKVSGGMQMLVWQAAVAHTIWSGAEYTAEQVQAISDEMMRLV</sequence>
<dbReference type="GO" id="GO:0019632">
    <property type="term" value="P:shikimate metabolic process"/>
    <property type="evidence" value="ECO:0007669"/>
    <property type="project" value="TreeGrafter"/>
</dbReference>
<dbReference type="KEGG" id="esu:EUS_26470"/>
<dbReference type="InterPro" id="IPR036291">
    <property type="entry name" value="NAD(P)-bd_dom_sf"/>
</dbReference>
<protein>
    <recommendedName>
        <fullName evidence="3">Shikimate dehydrogenase (NADP(+))</fullName>
        <shortName evidence="3">SDH</shortName>
        <ecNumber evidence="3">1.1.1.25</ecNumber>
    </recommendedName>
</protein>
<feature type="binding site" evidence="3">
    <location>
        <position position="240"/>
    </location>
    <ligand>
        <name>NADP(+)</name>
        <dbReference type="ChEBI" id="CHEBI:58349"/>
    </ligand>
</feature>
<feature type="domain" description="Shikimate dehydrogenase substrate binding N-terminal" evidence="4">
    <location>
        <begin position="29"/>
        <end position="109"/>
    </location>
</feature>
<feature type="binding site" evidence="3">
    <location>
        <position position="98"/>
    </location>
    <ligand>
        <name>NADP(+)</name>
        <dbReference type="ChEBI" id="CHEBI:58349"/>
    </ligand>
</feature>
<proteinExistence type="inferred from homology"/>
<gene>
    <name evidence="3" type="primary">aroE</name>
    <name evidence="5" type="ORF">EUS_26470</name>
</gene>
<feature type="binding site" evidence="3">
    <location>
        <position position="122"/>
    </location>
    <ligand>
        <name>shikimate</name>
        <dbReference type="ChEBI" id="CHEBI:36208"/>
    </ligand>
</feature>
<comment type="caution">
    <text evidence="3">Lacks conserved residue(s) required for the propagation of feature annotation.</text>
</comment>
<comment type="subunit">
    <text evidence="3">Homodimer.</text>
</comment>
<evidence type="ECO:0000313" key="5">
    <source>
        <dbReference type="EMBL" id="CBK97584.1"/>
    </source>
</evidence>
<evidence type="ECO:0000313" key="6">
    <source>
        <dbReference type="Proteomes" id="UP000008803"/>
    </source>
</evidence>
<dbReference type="InterPro" id="IPR046346">
    <property type="entry name" value="Aminoacid_DH-like_N_sf"/>
</dbReference>
<reference evidence="5 6" key="2">
    <citation type="submission" date="2010-03" db="EMBL/GenBank/DDBJ databases">
        <authorList>
            <person name="Pajon A."/>
        </authorList>
    </citation>
    <scope>NUCLEOTIDE SEQUENCE [LARGE SCALE GENOMIC DNA]</scope>
    <source>
        <strain evidence="5 6">70/3</strain>
    </source>
</reference>
<dbReference type="HAMAP" id="MF_00222">
    <property type="entry name" value="Shikimate_DH_AroE"/>
    <property type="match status" value="1"/>
</dbReference>
<comment type="similarity">
    <text evidence="3">Belongs to the shikimate dehydrogenase family.</text>
</comment>
<feature type="binding site" evidence="3">
    <location>
        <position position="82"/>
    </location>
    <ligand>
        <name>shikimate</name>
        <dbReference type="ChEBI" id="CHEBI:36208"/>
    </ligand>
</feature>
<dbReference type="GO" id="GO:0005829">
    <property type="term" value="C:cytosol"/>
    <property type="evidence" value="ECO:0007669"/>
    <property type="project" value="TreeGrafter"/>
</dbReference>
<dbReference type="CDD" id="cd01065">
    <property type="entry name" value="NAD_bind_Shikimate_DH"/>
    <property type="match status" value="1"/>
</dbReference>
<dbReference type="Pfam" id="PF08501">
    <property type="entry name" value="Shikimate_dh_N"/>
    <property type="match status" value="1"/>
</dbReference>
<keyword evidence="3" id="KW-0028">Amino-acid biosynthesis</keyword>
<dbReference type="AlphaFoldDB" id="D4JWW5"/>
<keyword evidence="3" id="KW-0521">NADP</keyword>
<organism evidence="5 6">
    <name type="scientific">[Eubacterium] siraeum 70/3</name>
    <dbReference type="NCBI Taxonomy" id="657319"/>
    <lineage>
        <taxon>Bacteria</taxon>
        <taxon>Bacillati</taxon>
        <taxon>Bacillota</taxon>
        <taxon>Clostridia</taxon>
        <taxon>Eubacteriales</taxon>
        <taxon>Oscillospiraceae</taxon>
        <taxon>Oscillospiraceae incertae sedis</taxon>
    </lineage>
</organism>
<dbReference type="InterPro" id="IPR013708">
    <property type="entry name" value="Shikimate_DH-bd_N"/>
</dbReference>
<dbReference type="GO" id="GO:0009423">
    <property type="term" value="P:chorismate biosynthetic process"/>
    <property type="evidence" value="ECO:0007669"/>
    <property type="project" value="UniProtKB-UniRule"/>
</dbReference>
<feature type="binding site" evidence="3">
    <location>
        <begin position="37"/>
        <end position="39"/>
    </location>
    <ligand>
        <name>shikimate</name>
        <dbReference type="ChEBI" id="CHEBI:36208"/>
    </ligand>
</feature>
<comment type="pathway">
    <text evidence="1 3">Metabolic intermediate biosynthesis; chorismate biosynthesis; chorismate from D-erythrose 4-phosphate and phosphoenolpyruvate: step 4/7.</text>
</comment>
<dbReference type="PATRIC" id="fig|657319.3.peg.416"/>
<name>D4JWW5_9FIRM</name>
<comment type="function">
    <text evidence="3">Involved in the biosynthesis of the chorismate, which leads to the biosynthesis of aromatic amino acids. Catalyzes the reversible NADPH linked reduction of 3-dehydroshikimate (DHSA) to yield shikimate (SA).</text>
</comment>
<dbReference type="HOGENOM" id="CLU_044063_4_1_9"/>
<reference evidence="5 6" key="1">
    <citation type="submission" date="2010-03" db="EMBL/GenBank/DDBJ databases">
        <title>The genome sequence of Eubacterium siraeum 70/3.</title>
        <authorList>
            <consortium name="metaHIT consortium -- http://www.metahit.eu/"/>
            <person name="Pajon A."/>
            <person name="Turner K."/>
            <person name="Parkhill J."/>
            <person name="Duncan S."/>
            <person name="Flint H."/>
        </authorList>
    </citation>
    <scope>NUCLEOTIDE SEQUENCE [LARGE SCALE GENOMIC DNA]</scope>
    <source>
        <strain evidence="5 6">70/3</strain>
    </source>
</reference>
<dbReference type="PANTHER" id="PTHR21089:SF1">
    <property type="entry name" value="BIFUNCTIONAL 3-DEHYDROQUINATE DEHYDRATASE_SHIKIMATE DEHYDROGENASE, CHLOROPLASTIC"/>
    <property type="match status" value="1"/>
</dbReference>
<dbReference type="GO" id="GO:0008652">
    <property type="term" value="P:amino acid biosynthetic process"/>
    <property type="evidence" value="ECO:0007669"/>
    <property type="project" value="UniProtKB-KW"/>
</dbReference>
<feature type="binding site" evidence="3">
    <location>
        <position position="264"/>
    </location>
    <ligand>
        <name>NADP(+)</name>
        <dbReference type="ChEBI" id="CHEBI:58349"/>
    </ligand>
</feature>
<evidence type="ECO:0000256" key="2">
    <source>
        <dbReference type="ARBA" id="ARBA00023141"/>
    </source>
</evidence>
<feature type="binding site" evidence="3">
    <location>
        <position position="242"/>
    </location>
    <ligand>
        <name>shikimate</name>
        <dbReference type="ChEBI" id="CHEBI:36208"/>
    </ligand>
</feature>
<dbReference type="Proteomes" id="UP000008803">
    <property type="component" value="Chromosome"/>
</dbReference>
<dbReference type="GO" id="GO:0009073">
    <property type="term" value="P:aromatic amino acid family biosynthetic process"/>
    <property type="evidence" value="ECO:0007669"/>
    <property type="project" value="UniProtKB-KW"/>
</dbReference>
<evidence type="ECO:0000259" key="4">
    <source>
        <dbReference type="Pfam" id="PF08501"/>
    </source>
</evidence>
<dbReference type="GO" id="GO:0050661">
    <property type="term" value="F:NADP binding"/>
    <property type="evidence" value="ECO:0007669"/>
    <property type="project" value="TreeGrafter"/>
</dbReference>
<dbReference type="EC" id="1.1.1.25" evidence="3"/>
<comment type="catalytic activity">
    <reaction evidence="3">
        <text>shikimate + NADP(+) = 3-dehydroshikimate + NADPH + H(+)</text>
        <dbReference type="Rhea" id="RHEA:17737"/>
        <dbReference type="ChEBI" id="CHEBI:15378"/>
        <dbReference type="ChEBI" id="CHEBI:16630"/>
        <dbReference type="ChEBI" id="CHEBI:36208"/>
        <dbReference type="ChEBI" id="CHEBI:57783"/>
        <dbReference type="ChEBI" id="CHEBI:58349"/>
        <dbReference type="EC" id="1.1.1.25"/>
    </reaction>
</comment>
<dbReference type="EMBL" id="FP929044">
    <property type="protein sequence ID" value="CBK97584.1"/>
    <property type="molecule type" value="Genomic_DNA"/>
</dbReference>
<evidence type="ECO:0000256" key="3">
    <source>
        <dbReference type="HAMAP-Rule" id="MF_00222"/>
    </source>
</evidence>
<dbReference type="GO" id="GO:0004764">
    <property type="term" value="F:shikimate 3-dehydrogenase (NADP+) activity"/>
    <property type="evidence" value="ECO:0007669"/>
    <property type="project" value="UniProtKB-UniRule"/>
</dbReference>
<dbReference type="PANTHER" id="PTHR21089">
    <property type="entry name" value="SHIKIMATE DEHYDROGENASE"/>
    <property type="match status" value="1"/>
</dbReference>
<accession>D4JWW5</accession>
<feature type="binding site" evidence="3">
    <location>
        <position position="107"/>
    </location>
    <ligand>
        <name>shikimate</name>
        <dbReference type="ChEBI" id="CHEBI:36208"/>
    </ligand>
</feature>
<dbReference type="SUPFAM" id="SSF53223">
    <property type="entry name" value="Aminoacid dehydrogenase-like, N-terminal domain"/>
    <property type="match status" value="1"/>
</dbReference>